<dbReference type="FunFam" id="3.40.225.10:FF:000009">
    <property type="entry name" value="Class II aldolase/adducin N-terminal"/>
    <property type="match status" value="1"/>
</dbReference>
<gene>
    <name evidence="2" type="ORF">SISNIDRAFT_446654</name>
</gene>
<dbReference type="Gene3D" id="3.40.225.10">
    <property type="entry name" value="Class II aldolase/adducin N-terminal domain"/>
    <property type="match status" value="1"/>
</dbReference>
<dbReference type="EMBL" id="KV419446">
    <property type="protein sequence ID" value="KZS87610.1"/>
    <property type="molecule type" value="Genomic_DNA"/>
</dbReference>
<organism evidence="2 3">
    <name type="scientific">Sistotremastrum niveocremeum HHB9708</name>
    <dbReference type="NCBI Taxonomy" id="1314777"/>
    <lineage>
        <taxon>Eukaryota</taxon>
        <taxon>Fungi</taxon>
        <taxon>Dikarya</taxon>
        <taxon>Basidiomycota</taxon>
        <taxon>Agaricomycotina</taxon>
        <taxon>Agaricomycetes</taxon>
        <taxon>Sistotremastrales</taxon>
        <taxon>Sistotremastraceae</taxon>
        <taxon>Sertulicium</taxon>
        <taxon>Sertulicium niveocremeum</taxon>
    </lineage>
</organism>
<dbReference type="SMART" id="SM01007">
    <property type="entry name" value="Aldolase_II"/>
    <property type="match status" value="1"/>
</dbReference>
<evidence type="ECO:0000259" key="1">
    <source>
        <dbReference type="SMART" id="SM01007"/>
    </source>
</evidence>
<dbReference type="InterPro" id="IPR051017">
    <property type="entry name" value="Aldolase-II_Adducin_sf"/>
</dbReference>
<dbReference type="InterPro" id="IPR001303">
    <property type="entry name" value="Aldolase_II/adducin_N"/>
</dbReference>
<dbReference type="SUPFAM" id="SSF53639">
    <property type="entry name" value="AraD/HMP-PK domain-like"/>
    <property type="match status" value="1"/>
</dbReference>
<dbReference type="STRING" id="1314777.A0A164NDV1"/>
<evidence type="ECO:0000313" key="3">
    <source>
        <dbReference type="Proteomes" id="UP000076722"/>
    </source>
</evidence>
<dbReference type="GO" id="GO:0051015">
    <property type="term" value="F:actin filament binding"/>
    <property type="evidence" value="ECO:0007669"/>
    <property type="project" value="TreeGrafter"/>
</dbReference>
<accession>A0A164NDV1</accession>
<dbReference type="GO" id="GO:0005856">
    <property type="term" value="C:cytoskeleton"/>
    <property type="evidence" value="ECO:0007669"/>
    <property type="project" value="TreeGrafter"/>
</dbReference>
<dbReference type="NCBIfam" id="NF004855">
    <property type="entry name" value="PRK06208.1"/>
    <property type="match status" value="1"/>
</dbReference>
<dbReference type="OrthoDB" id="3238794at2759"/>
<sequence length="313" mass="34678">MVGVETVPPEGFISATGEENKSIKSTWPKKPVFESKLEEREWVKFRLAQAFRIFGHHKFDAAIAGHITARDPIKTDCFWVNPFGIHFSLVTPDLLLLVDHGCNILDESGPIRLLNSAAFMIHSGLHMSRADILCAAHSHTLFGRAYSALGRELDMLTQDHCIFYNDHILYTNYQGVVLDEQEGLAIAAQLGPKKAALLQNHGLLVVSDSIESAVVNFIAFERSCEVSLLSLAAAGGDQDKLIKIGEKEADAVWRTIGTQNAGWFAGLCEFKYVPSRLNAECETDLVRIGCWKNVSKEDSECGRARSRKLIGDY</sequence>
<evidence type="ECO:0000313" key="2">
    <source>
        <dbReference type="EMBL" id="KZS87610.1"/>
    </source>
</evidence>
<protein>
    <submittedName>
        <fullName evidence="2">Class II aldolase/adducin domain-containing protein</fullName>
    </submittedName>
</protein>
<dbReference type="PANTHER" id="PTHR10672:SF41">
    <property type="entry name" value="CLASS II ALDOLASE_ADDUCIN DOMAIN PROTEIN (AFU_ORTHOLOGUE AFUA_3G01330)"/>
    <property type="match status" value="1"/>
</dbReference>
<dbReference type="Proteomes" id="UP000076722">
    <property type="component" value="Unassembled WGS sequence"/>
</dbReference>
<name>A0A164NDV1_9AGAM</name>
<keyword evidence="3" id="KW-1185">Reference proteome</keyword>
<proteinExistence type="predicted"/>
<feature type="domain" description="Class II aldolase/adducin N-terminal" evidence="1">
    <location>
        <begin position="45"/>
        <end position="228"/>
    </location>
</feature>
<dbReference type="Pfam" id="PF00596">
    <property type="entry name" value="Aldolase_II"/>
    <property type="match status" value="1"/>
</dbReference>
<dbReference type="AlphaFoldDB" id="A0A164NDV1"/>
<dbReference type="InterPro" id="IPR036409">
    <property type="entry name" value="Aldolase_II/adducin_N_sf"/>
</dbReference>
<reference evidence="2 3" key="1">
    <citation type="journal article" date="2016" name="Mol. Biol. Evol.">
        <title>Comparative Genomics of Early-Diverging Mushroom-Forming Fungi Provides Insights into the Origins of Lignocellulose Decay Capabilities.</title>
        <authorList>
            <person name="Nagy L.G."/>
            <person name="Riley R."/>
            <person name="Tritt A."/>
            <person name="Adam C."/>
            <person name="Daum C."/>
            <person name="Floudas D."/>
            <person name="Sun H."/>
            <person name="Yadav J.S."/>
            <person name="Pangilinan J."/>
            <person name="Larsson K.H."/>
            <person name="Matsuura K."/>
            <person name="Barry K."/>
            <person name="Labutti K."/>
            <person name="Kuo R."/>
            <person name="Ohm R.A."/>
            <person name="Bhattacharya S.S."/>
            <person name="Shirouzu T."/>
            <person name="Yoshinaga Y."/>
            <person name="Martin F.M."/>
            <person name="Grigoriev I.V."/>
            <person name="Hibbett D.S."/>
        </authorList>
    </citation>
    <scope>NUCLEOTIDE SEQUENCE [LARGE SCALE GENOMIC DNA]</scope>
    <source>
        <strain evidence="2 3">HHB9708</strain>
    </source>
</reference>
<dbReference type="PANTHER" id="PTHR10672">
    <property type="entry name" value="ADDUCIN"/>
    <property type="match status" value="1"/>
</dbReference>